<proteinExistence type="predicted"/>
<evidence type="ECO:0000313" key="2">
    <source>
        <dbReference type="Proteomes" id="UP000799777"/>
    </source>
</evidence>
<dbReference type="OrthoDB" id="3768945at2759"/>
<dbReference type="AlphaFoldDB" id="A0A9P4HB83"/>
<protein>
    <submittedName>
        <fullName evidence="1">Uncharacterized protein</fullName>
    </submittedName>
</protein>
<organism evidence="1 2">
    <name type="scientific">Setomelanomma holmii</name>
    <dbReference type="NCBI Taxonomy" id="210430"/>
    <lineage>
        <taxon>Eukaryota</taxon>
        <taxon>Fungi</taxon>
        <taxon>Dikarya</taxon>
        <taxon>Ascomycota</taxon>
        <taxon>Pezizomycotina</taxon>
        <taxon>Dothideomycetes</taxon>
        <taxon>Pleosporomycetidae</taxon>
        <taxon>Pleosporales</taxon>
        <taxon>Pleosporineae</taxon>
        <taxon>Phaeosphaeriaceae</taxon>
        <taxon>Setomelanomma</taxon>
    </lineage>
</organism>
<reference evidence="1" key="1">
    <citation type="journal article" date="2020" name="Stud. Mycol.">
        <title>101 Dothideomycetes genomes: a test case for predicting lifestyles and emergence of pathogens.</title>
        <authorList>
            <person name="Haridas S."/>
            <person name="Albert R."/>
            <person name="Binder M."/>
            <person name="Bloem J."/>
            <person name="Labutti K."/>
            <person name="Salamov A."/>
            <person name="Andreopoulos B."/>
            <person name="Baker S."/>
            <person name="Barry K."/>
            <person name="Bills G."/>
            <person name="Bluhm B."/>
            <person name="Cannon C."/>
            <person name="Castanera R."/>
            <person name="Culley D."/>
            <person name="Daum C."/>
            <person name="Ezra D."/>
            <person name="Gonzalez J."/>
            <person name="Henrissat B."/>
            <person name="Kuo A."/>
            <person name="Liang C."/>
            <person name="Lipzen A."/>
            <person name="Lutzoni F."/>
            <person name="Magnuson J."/>
            <person name="Mondo S."/>
            <person name="Nolan M."/>
            <person name="Ohm R."/>
            <person name="Pangilinan J."/>
            <person name="Park H.-J."/>
            <person name="Ramirez L."/>
            <person name="Alfaro M."/>
            <person name="Sun H."/>
            <person name="Tritt A."/>
            <person name="Yoshinaga Y."/>
            <person name="Zwiers L.-H."/>
            <person name="Turgeon B."/>
            <person name="Goodwin S."/>
            <person name="Spatafora J."/>
            <person name="Crous P."/>
            <person name="Grigoriev I."/>
        </authorList>
    </citation>
    <scope>NUCLEOTIDE SEQUENCE</scope>
    <source>
        <strain evidence="1">CBS 110217</strain>
    </source>
</reference>
<evidence type="ECO:0000313" key="1">
    <source>
        <dbReference type="EMBL" id="KAF2030882.1"/>
    </source>
</evidence>
<name>A0A9P4HB83_9PLEO</name>
<dbReference type="Proteomes" id="UP000799777">
    <property type="component" value="Unassembled WGS sequence"/>
</dbReference>
<comment type="caution">
    <text evidence="1">The sequence shown here is derived from an EMBL/GenBank/DDBJ whole genome shotgun (WGS) entry which is preliminary data.</text>
</comment>
<gene>
    <name evidence="1" type="ORF">EK21DRAFT_88599</name>
</gene>
<keyword evidence="2" id="KW-1185">Reference proteome</keyword>
<dbReference type="EMBL" id="ML978186">
    <property type="protein sequence ID" value="KAF2030882.1"/>
    <property type="molecule type" value="Genomic_DNA"/>
</dbReference>
<accession>A0A9P4HB83</accession>
<sequence length="371" mass="42592">MTLDILQTLKPMNNEIWTSNHRLFLQILMFILPNIQKITVQLPTGRRSAFNLLILFGNTRYPVANTDFRPIDPFWAAATTKTHRTLRSLTIHPSTVLRAPALREVFLDYTDAAWGVSGEHVISLPGLHNLKHLDVPILVPAERHQLQLVQCHFPPCAHTSISQCIRAALGTLDYITILSELELTGVRSSRLERRLFLEQAANHFELFSSPTFEGCLWTNVGFFHGAKNSRADPGIRPPDMLPELRLDRNLIFQQPIHKLSTRRRRSLDLNKVQFTWRPTISKVKAGRKRKTTKQIDIEHQADRDNEQELDRLQCLEKDHNTCTVWPISKSTAMRHPQGRAARETPIYVKGTLERVGTSSCFEVQLWHNDLT</sequence>